<reference evidence="2" key="1">
    <citation type="journal article" date="2014" name="Genome Announc.">
        <title>Draft genome sequence of Weissella oryzae SG25T, isolated from fermented rice grains.</title>
        <authorList>
            <person name="Tanizawa Y."/>
            <person name="Fujisawa T."/>
            <person name="Mochizuki T."/>
            <person name="Kaminuma E."/>
            <person name="Suzuki Y."/>
            <person name="Nakamura Y."/>
            <person name="Tohno M."/>
        </authorList>
    </citation>
    <scope>NUCLEOTIDE SEQUENCE [LARGE SCALE GENOMIC DNA]</scope>
    <source>
        <strain evidence="2">DSM 25784 / JCM 18191 / LMG 30913 / SG25</strain>
    </source>
</reference>
<dbReference type="STRING" id="1329250.WOSG25_081050"/>
<keyword evidence="2" id="KW-1185">Reference proteome</keyword>
<name>A0A069CV93_WEIOS</name>
<sequence>MDEEIERYLTAYQEAQSAENNRQLVVALLNADLYTDALSYANEQPEAYITGENQQIYLNLLLHEANFVLAREFVLALPANQALMELVLAAEGDYELNFPQTLKQVSRAFYHLSEYALPEQNRRLQAALKLPFKDFVLGAKFNLLDPFGSQITRTSLLDHLRKLAVTSPIKFLWLDQKEHEIVPARLIEMEQETISQAIEVEIAALNDPLLSDNLKQVNQYLLINLYPYAKEVITDVQQWVRGVTADLQGESMFDEPELQRNMRQKILAELNTL</sequence>
<dbReference type="Proteomes" id="UP000030643">
    <property type="component" value="Unassembled WGS sequence"/>
</dbReference>
<evidence type="ECO:0000313" key="1">
    <source>
        <dbReference type="EMBL" id="GAK31272.1"/>
    </source>
</evidence>
<proteinExistence type="predicted"/>
<gene>
    <name evidence="1" type="ORF">WOSG25_081050</name>
</gene>
<dbReference type="OrthoDB" id="1655898at2"/>
<dbReference type="AlphaFoldDB" id="A0A069CV93"/>
<dbReference type="RefSeq" id="WP_027699276.1">
    <property type="nucleotide sequence ID" value="NZ_DF820491.1"/>
</dbReference>
<dbReference type="EMBL" id="DF820491">
    <property type="protein sequence ID" value="GAK31272.1"/>
    <property type="molecule type" value="Genomic_DNA"/>
</dbReference>
<protein>
    <submittedName>
        <fullName evidence="1">TPR repeat-containing protein</fullName>
    </submittedName>
</protein>
<accession>A0A069CV93</accession>
<evidence type="ECO:0000313" key="2">
    <source>
        <dbReference type="Proteomes" id="UP000030643"/>
    </source>
</evidence>
<organism evidence="1 2">
    <name type="scientific">Weissella oryzae (strain DSM 25784 / JCM 18191 / LMG 30913 / SG25)</name>
    <dbReference type="NCBI Taxonomy" id="1329250"/>
    <lineage>
        <taxon>Bacteria</taxon>
        <taxon>Bacillati</taxon>
        <taxon>Bacillota</taxon>
        <taxon>Bacilli</taxon>
        <taxon>Lactobacillales</taxon>
        <taxon>Lactobacillaceae</taxon>
        <taxon>Weissella</taxon>
    </lineage>
</organism>
<dbReference type="eggNOG" id="COG0457">
    <property type="taxonomic scope" value="Bacteria"/>
</dbReference>